<dbReference type="Proteomes" id="UP000034392">
    <property type="component" value="Plasmid unnamed"/>
</dbReference>
<feature type="transmembrane region" description="Helical" evidence="6">
    <location>
        <begin position="111"/>
        <end position="132"/>
    </location>
</feature>
<comment type="subcellular location">
    <subcellularLocation>
        <location evidence="1">Membrane</location>
        <topology evidence="1">Multi-pass membrane protein</topology>
    </subcellularLocation>
</comment>
<evidence type="ECO:0000313" key="8">
    <source>
        <dbReference type="Proteomes" id="UP000034392"/>
    </source>
</evidence>
<evidence type="ECO:0000256" key="6">
    <source>
        <dbReference type="SAM" id="Phobius"/>
    </source>
</evidence>
<dbReference type="InterPro" id="IPR006977">
    <property type="entry name" value="Yip1_dom"/>
</dbReference>
<dbReference type="EMBL" id="CP011453">
    <property type="protein sequence ID" value="AKH44343.1"/>
    <property type="molecule type" value="Genomic_DNA"/>
</dbReference>
<keyword evidence="7" id="KW-0614">Plasmid</keyword>
<feature type="region of interest" description="Disordered" evidence="5">
    <location>
        <begin position="1"/>
        <end position="31"/>
    </location>
</feature>
<dbReference type="KEGG" id="aay:WYH_03324"/>
<gene>
    <name evidence="7" type="primary">yohC</name>
    <name evidence="7" type="ORF">WYH_03324</name>
</gene>
<name>A0A0F7KVI7_9SPHN</name>
<feature type="transmembrane region" description="Helical" evidence="6">
    <location>
        <begin position="72"/>
        <end position="99"/>
    </location>
</feature>
<organism evidence="7 8">
    <name type="scientific">Croceibacterium atlanticum</name>
    <dbReference type="NCBI Taxonomy" id="1267766"/>
    <lineage>
        <taxon>Bacteria</taxon>
        <taxon>Pseudomonadati</taxon>
        <taxon>Pseudomonadota</taxon>
        <taxon>Alphaproteobacteria</taxon>
        <taxon>Sphingomonadales</taxon>
        <taxon>Erythrobacteraceae</taxon>
        <taxon>Croceibacterium</taxon>
    </lineage>
</organism>
<dbReference type="Pfam" id="PF04893">
    <property type="entry name" value="Yip1"/>
    <property type="match status" value="1"/>
</dbReference>
<dbReference type="GO" id="GO:0016020">
    <property type="term" value="C:membrane"/>
    <property type="evidence" value="ECO:0007669"/>
    <property type="project" value="UniProtKB-SubCell"/>
</dbReference>
<evidence type="ECO:0000256" key="3">
    <source>
        <dbReference type="ARBA" id="ARBA00022989"/>
    </source>
</evidence>
<keyword evidence="2 6" id="KW-0812">Transmembrane</keyword>
<sequence length="425" mass="43980">MTTPDSTKDQAAPDAASHAPAGSEAEGAAWNSPEARAQLTARVRNILFTPRTEWQRIDQEPASIAGIYSRHVLPLAAIPPIATLIGSLVFGVSVLGMTYRPSVASALTSAVVQYGLTLAGIFVLGLVINWLAPKFGGAADKVRAFKVAAYSATAAWVVGVFNILPALSVLTVLGLYSLYLLYLGLPLLMKAPKEKALAYTGVVVLVMVIGGLLIGSLTAALTRPFASDNAIGSAAIADMVESLGEGDETVNSADIAGLAESMAAGDQAGAILQNPMGSQSAAIDPKRLASLLPQNLAGLPVTETQNASVGGGLGSSAEARYGSGDRTVSVEMVDMAPIGGISAMASSLSVQRDRKTATGYERLGQVNGRMTGEKWDSVSKRSEYNILVGNRVMVSAEGRGVEIDVLKAAINDLDLDAIEAAVARK</sequence>
<keyword evidence="3 6" id="KW-1133">Transmembrane helix</keyword>
<dbReference type="RefSeq" id="WP_082348128.1">
    <property type="nucleotide sequence ID" value="NZ_CP011453.2"/>
</dbReference>
<evidence type="ECO:0000313" key="7">
    <source>
        <dbReference type="EMBL" id="AKH44343.1"/>
    </source>
</evidence>
<accession>A0A0F7KVI7</accession>
<feature type="transmembrane region" description="Helical" evidence="6">
    <location>
        <begin position="144"/>
        <end position="164"/>
    </location>
</feature>
<keyword evidence="8" id="KW-1185">Reference proteome</keyword>
<feature type="transmembrane region" description="Helical" evidence="6">
    <location>
        <begin position="196"/>
        <end position="221"/>
    </location>
</feature>
<dbReference type="AlphaFoldDB" id="A0A0F7KVI7"/>
<geneLocation type="plasmid" evidence="7 8">
    <name>unnamed</name>
</geneLocation>
<keyword evidence="4 6" id="KW-0472">Membrane</keyword>
<evidence type="ECO:0000256" key="4">
    <source>
        <dbReference type="ARBA" id="ARBA00023136"/>
    </source>
</evidence>
<reference evidence="7" key="1">
    <citation type="submission" date="2015-08" db="EMBL/GenBank/DDBJ databases">
        <title>The complete genome of Altererythrobacter atlanticus strain 26DY36.</title>
        <authorList>
            <person name="Wu Y.-H."/>
            <person name="Cheng H."/>
            <person name="Wu X.-W."/>
        </authorList>
    </citation>
    <scope>NUCLEOTIDE SEQUENCE</scope>
    <source>
        <strain evidence="7">26DY36</strain>
        <plasmid evidence="7">unnamed</plasmid>
    </source>
</reference>
<protein>
    <submittedName>
        <fullName evidence="7">Inner membrane protein YohC</fullName>
    </submittedName>
</protein>
<dbReference type="OrthoDB" id="7423401at2"/>
<proteinExistence type="predicted"/>
<feature type="transmembrane region" description="Helical" evidence="6">
    <location>
        <begin position="170"/>
        <end position="189"/>
    </location>
</feature>
<evidence type="ECO:0000256" key="2">
    <source>
        <dbReference type="ARBA" id="ARBA00022692"/>
    </source>
</evidence>
<evidence type="ECO:0000256" key="5">
    <source>
        <dbReference type="SAM" id="MobiDB-lite"/>
    </source>
</evidence>
<feature type="compositionally biased region" description="Low complexity" evidence="5">
    <location>
        <begin position="12"/>
        <end position="21"/>
    </location>
</feature>
<dbReference type="PATRIC" id="fig|1267766.3.peg.3345"/>
<evidence type="ECO:0000256" key="1">
    <source>
        <dbReference type="ARBA" id="ARBA00004141"/>
    </source>
</evidence>